<dbReference type="PANTHER" id="PTHR22849">
    <property type="entry name" value="WDSAM1 PROTEIN"/>
    <property type="match status" value="1"/>
</dbReference>
<sequence>MDNHQRAPTMEFPHDFRCPISMEPMKEPVTISTGVTYERKNIEKWFLIYKKNTCPATMQPIDSFEITPNYTLKRLINSWKDGYSPSSSSCSSPTHHVQSNELVSIMKTIESTPFKVTSLKKLKSILETGDEIMASEFKKLSGVEVLINIVEQVLVDSFDFIAFRACEEALSVLHQLPFSSEDETICLLMKPECLKSMAIMLQRGSAEARLCTVSIFEKMGKADNNHWNLLIQDQGIDVFKSLLEIVSDEISRKASSCALQVLIQILKASKKSRLKAIEAGAVCTLIELVPDSTRSKCEKIMYLIKLMCECADGRLAFVEHGLGIAVVSKKLLNISIATTKIGVKILWLVCNFHPTEKVLEEMLFYGSMKKLVALLHIGGEDDSSTKERVVKILKLHANSWSRYPCFPREMKEYLGLGRDFC</sequence>
<comment type="function">
    <text evidence="5">Functions as an E3 ubiquitin ligase.</text>
</comment>
<dbReference type="Pfam" id="PF04564">
    <property type="entry name" value="U-box"/>
    <property type="match status" value="1"/>
</dbReference>
<evidence type="ECO:0000256" key="1">
    <source>
        <dbReference type="ARBA" id="ARBA00000900"/>
    </source>
</evidence>
<dbReference type="InterPro" id="IPR011989">
    <property type="entry name" value="ARM-like"/>
</dbReference>
<gene>
    <name evidence="7" type="ORF">LIER_04165</name>
</gene>
<keyword evidence="3 5" id="KW-0808">Transferase</keyword>
<dbReference type="SUPFAM" id="SSF48371">
    <property type="entry name" value="ARM repeat"/>
    <property type="match status" value="1"/>
</dbReference>
<evidence type="ECO:0000256" key="2">
    <source>
        <dbReference type="ARBA" id="ARBA00004906"/>
    </source>
</evidence>
<comment type="pathway">
    <text evidence="2 5">Protein modification; protein ubiquitination.</text>
</comment>
<reference evidence="7 8" key="1">
    <citation type="submission" date="2024-01" db="EMBL/GenBank/DDBJ databases">
        <title>The complete chloroplast genome sequence of Lithospermum erythrorhizon: insights into the phylogenetic relationship among Boraginaceae species and the maternal lineages of purple gromwells.</title>
        <authorList>
            <person name="Okada T."/>
            <person name="Watanabe K."/>
        </authorList>
    </citation>
    <scope>NUCLEOTIDE SEQUENCE [LARGE SCALE GENOMIC DNA]</scope>
</reference>
<dbReference type="InterPro" id="IPR045185">
    <property type="entry name" value="PUB22/23/24-like"/>
</dbReference>
<comment type="caution">
    <text evidence="7">The sequence shown here is derived from an EMBL/GenBank/DDBJ whole genome shotgun (WGS) entry which is preliminary data.</text>
</comment>
<dbReference type="InterPro" id="IPR016024">
    <property type="entry name" value="ARM-type_fold"/>
</dbReference>
<evidence type="ECO:0000313" key="8">
    <source>
        <dbReference type="Proteomes" id="UP001454036"/>
    </source>
</evidence>
<dbReference type="GO" id="GO:0061630">
    <property type="term" value="F:ubiquitin protein ligase activity"/>
    <property type="evidence" value="ECO:0007669"/>
    <property type="project" value="UniProtKB-UniRule"/>
</dbReference>
<dbReference type="AlphaFoldDB" id="A0AAV3NYK1"/>
<dbReference type="InterPro" id="IPR058678">
    <property type="entry name" value="ARM_PUB"/>
</dbReference>
<feature type="domain" description="U-box" evidence="6">
    <location>
        <begin position="11"/>
        <end position="86"/>
    </location>
</feature>
<evidence type="ECO:0000256" key="3">
    <source>
        <dbReference type="ARBA" id="ARBA00022679"/>
    </source>
</evidence>
<keyword evidence="4 5" id="KW-0833">Ubl conjugation pathway</keyword>
<name>A0AAV3NYK1_LITER</name>
<organism evidence="7 8">
    <name type="scientific">Lithospermum erythrorhizon</name>
    <name type="common">Purple gromwell</name>
    <name type="synonym">Lithospermum officinale var. erythrorhizon</name>
    <dbReference type="NCBI Taxonomy" id="34254"/>
    <lineage>
        <taxon>Eukaryota</taxon>
        <taxon>Viridiplantae</taxon>
        <taxon>Streptophyta</taxon>
        <taxon>Embryophyta</taxon>
        <taxon>Tracheophyta</taxon>
        <taxon>Spermatophyta</taxon>
        <taxon>Magnoliopsida</taxon>
        <taxon>eudicotyledons</taxon>
        <taxon>Gunneridae</taxon>
        <taxon>Pentapetalae</taxon>
        <taxon>asterids</taxon>
        <taxon>lamiids</taxon>
        <taxon>Boraginales</taxon>
        <taxon>Boraginaceae</taxon>
        <taxon>Boraginoideae</taxon>
        <taxon>Lithospermeae</taxon>
        <taxon>Lithospermum</taxon>
    </lineage>
</organism>
<dbReference type="InterPro" id="IPR045210">
    <property type="entry name" value="RING-Ubox_PUB"/>
</dbReference>
<dbReference type="InterPro" id="IPR003613">
    <property type="entry name" value="Ubox_domain"/>
</dbReference>
<evidence type="ECO:0000256" key="5">
    <source>
        <dbReference type="RuleBase" id="RU369093"/>
    </source>
</evidence>
<dbReference type="PROSITE" id="PS51698">
    <property type="entry name" value="U_BOX"/>
    <property type="match status" value="1"/>
</dbReference>
<dbReference type="SMART" id="SM00504">
    <property type="entry name" value="Ubox"/>
    <property type="match status" value="1"/>
</dbReference>
<evidence type="ECO:0000256" key="4">
    <source>
        <dbReference type="ARBA" id="ARBA00022786"/>
    </source>
</evidence>
<dbReference type="CDD" id="cd16664">
    <property type="entry name" value="RING-Ubox_PUB"/>
    <property type="match status" value="1"/>
</dbReference>
<evidence type="ECO:0000259" key="6">
    <source>
        <dbReference type="PROSITE" id="PS51698"/>
    </source>
</evidence>
<proteinExistence type="predicted"/>
<dbReference type="InterPro" id="IPR013083">
    <property type="entry name" value="Znf_RING/FYVE/PHD"/>
</dbReference>
<comment type="catalytic activity">
    <reaction evidence="1 5">
        <text>S-ubiquitinyl-[E2 ubiquitin-conjugating enzyme]-L-cysteine + [acceptor protein]-L-lysine = [E2 ubiquitin-conjugating enzyme]-L-cysteine + N(6)-ubiquitinyl-[acceptor protein]-L-lysine.</text>
        <dbReference type="EC" id="2.3.2.27"/>
    </reaction>
</comment>
<evidence type="ECO:0000313" key="7">
    <source>
        <dbReference type="EMBL" id="GAA0143496.1"/>
    </source>
</evidence>
<dbReference type="GO" id="GO:0016567">
    <property type="term" value="P:protein ubiquitination"/>
    <property type="evidence" value="ECO:0007669"/>
    <property type="project" value="UniProtKB-UniRule"/>
</dbReference>
<dbReference type="EMBL" id="BAABME010000524">
    <property type="protein sequence ID" value="GAA0143496.1"/>
    <property type="molecule type" value="Genomic_DNA"/>
</dbReference>
<accession>A0AAV3NYK1</accession>
<dbReference type="Pfam" id="PF25598">
    <property type="entry name" value="ARM_PUB"/>
    <property type="match status" value="1"/>
</dbReference>
<dbReference type="PANTHER" id="PTHR22849:SF23">
    <property type="entry name" value="U-BOX DOMAIN-CONTAINING PROTEIN"/>
    <property type="match status" value="1"/>
</dbReference>
<dbReference type="EC" id="2.3.2.27" evidence="5"/>
<protein>
    <recommendedName>
        <fullName evidence="5 6">U-box domain-containing protein</fullName>
        <ecNumber evidence="5">2.3.2.27</ecNumber>
    </recommendedName>
    <alternativeName>
        <fullName evidence="5">RING-type E3 ubiquitin transferase PUB</fullName>
    </alternativeName>
</protein>
<dbReference type="SUPFAM" id="SSF57850">
    <property type="entry name" value="RING/U-box"/>
    <property type="match status" value="1"/>
</dbReference>
<dbReference type="Gene3D" id="3.30.40.10">
    <property type="entry name" value="Zinc/RING finger domain, C3HC4 (zinc finger)"/>
    <property type="match status" value="1"/>
</dbReference>
<dbReference type="Gene3D" id="1.25.10.10">
    <property type="entry name" value="Leucine-rich Repeat Variant"/>
    <property type="match status" value="1"/>
</dbReference>
<dbReference type="Proteomes" id="UP001454036">
    <property type="component" value="Unassembled WGS sequence"/>
</dbReference>
<keyword evidence="8" id="KW-1185">Reference proteome</keyword>